<dbReference type="InterPro" id="IPR020458">
    <property type="entry name" value="Znf_DskA_TraR_CS"/>
</dbReference>
<reference evidence="7" key="1">
    <citation type="submission" date="2017-09" db="EMBL/GenBank/DDBJ databases">
        <title>Depth-based differentiation of microbial function through sediment-hosted aquifers and enrichment of novel symbionts in the deep terrestrial subsurface.</title>
        <authorList>
            <person name="Probst A.J."/>
            <person name="Ladd B."/>
            <person name="Jarett J.K."/>
            <person name="Geller-Mcgrath D.E."/>
            <person name="Sieber C.M.K."/>
            <person name="Emerson J.B."/>
            <person name="Anantharaman K."/>
            <person name="Thomas B.C."/>
            <person name="Malmstrom R."/>
            <person name="Stieglmeier M."/>
            <person name="Klingl A."/>
            <person name="Woyke T."/>
            <person name="Ryan C.M."/>
            <person name="Banfield J.F."/>
        </authorList>
    </citation>
    <scope>NUCLEOTIDE SEQUENCE [LARGE SCALE GENOMIC DNA]</scope>
</reference>
<feature type="zinc finger region" description="dksA C4-type" evidence="4">
    <location>
        <begin position="108"/>
        <end position="132"/>
    </location>
</feature>
<comment type="caution">
    <text evidence="6">The sequence shown here is derived from an EMBL/GenBank/DDBJ whole genome shotgun (WGS) entry which is preliminary data.</text>
</comment>
<organism evidence="6 7">
    <name type="scientific">Candidatus Shapirobacteria bacterium CG07_land_8_20_14_0_80_39_12</name>
    <dbReference type="NCBI Taxonomy" id="1974480"/>
    <lineage>
        <taxon>Bacteria</taxon>
        <taxon>Candidatus Shapironibacteriota</taxon>
    </lineage>
</organism>
<name>A0A2M6YPE1_9BACT</name>
<dbReference type="GO" id="GO:0008270">
    <property type="term" value="F:zinc ion binding"/>
    <property type="evidence" value="ECO:0007669"/>
    <property type="project" value="UniProtKB-KW"/>
</dbReference>
<dbReference type="PANTHER" id="PTHR33823:SF4">
    <property type="entry name" value="GENERAL STRESS PROTEIN 16O"/>
    <property type="match status" value="1"/>
</dbReference>
<accession>A0A2M6YPE1</accession>
<dbReference type="SUPFAM" id="SSF57716">
    <property type="entry name" value="Glucocorticoid receptor-like (DNA-binding domain)"/>
    <property type="match status" value="1"/>
</dbReference>
<dbReference type="PROSITE" id="PS01102">
    <property type="entry name" value="ZF_DKSA_1"/>
    <property type="match status" value="1"/>
</dbReference>
<dbReference type="PROSITE" id="PS51128">
    <property type="entry name" value="ZF_DKSA_2"/>
    <property type="match status" value="1"/>
</dbReference>
<keyword evidence="3" id="KW-0862">Zinc</keyword>
<evidence type="ECO:0000256" key="4">
    <source>
        <dbReference type="PROSITE-ProRule" id="PRU00510"/>
    </source>
</evidence>
<evidence type="ECO:0000313" key="6">
    <source>
        <dbReference type="EMBL" id="PIU32980.1"/>
    </source>
</evidence>
<dbReference type="Gene3D" id="1.20.120.910">
    <property type="entry name" value="DksA, coiled-coil domain"/>
    <property type="match status" value="1"/>
</dbReference>
<dbReference type="AlphaFoldDB" id="A0A2M6YPE1"/>
<dbReference type="InterPro" id="IPR000962">
    <property type="entry name" value="Znf_DskA_TraR"/>
</dbReference>
<dbReference type="PANTHER" id="PTHR33823">
    <property type="entry name" value="RNA POLYMERASE-BINDING TRANSCRIPTION FACTOR DKSA-RELATED"/>
    <property type="match status" value="1"/>
</dbReference>
<dbReference type="Pfam" id="PF01258">
    <property type="entry name" value="zf-dskA_traR"/>
    <property type="match status" value="1"/>
</dbReference>
<evidence type="ECO:0000256" key="3">
    <source>
        <dbReference type="ARBA" id="ARBA00022833"/>
    </source>
</evidence>
<dbReference type="Proteomes" id="UP000229559">
    <property type="component" value="Unassembled WGS sequence"/>
</dbReference>
<keyword evidence="2" id="KW-0863">Zinc-finger</keyword>
<evidence type="ECO:0000259" key="5">
    <source>
        <dbReference type="Pfam" id="PF01258"/>
    </source>
</evidence>
<sequence>MLKKKKKLVKIKKGLRAKAEGFPLKILRPVADFLTQEVLRLERKKKDIVEEDPFVDSRRISDNASPDTDAVEQISHAKAKALENQINRKLIQIKKALTMIKIGKYGLCEKCGKMIDTDRLMIMPETTLCVKCEKKKER</sequence>
<dbReference type="EMBL" id="PEXA01000068">
    <property type="protein sequence ID" value="PIU32980.1"/>
    <property type="molecule type" value="Genomic_DNA"/>
</dbReference>
<evidence type="ECO:0000256" key="1">
    <source>
        <dbReference type="ARBA" id="ARBA00022723"/>
    </source>
</evidence>
<keyword evidence="1" id="KW-0479">Metal-binding</keyword>
<evidence type="ECO:0000256" key="2">
    <source>
        <dbReference type="ARBA" id="ARBA00022771"/>
    </source>
</evidence>
<feature type="domain" description="Zinc finger DksA/TraR C4-type" evidence="5">
    <location>
        <begin position="103"/>
        <end position="138"/>
    </location>
</feature>
<proteinExistence type="predicted"/>
<gene>
    <name evidence="6" type="ORF">COT04_02545</name>
</gene>
<protein>
    <recommendedName>
        <fullName evidence="5">Zinc finger DksA/TraR C4-type domain-containing protein</fullName>
    </recommendedName>
</protein>
<evidence type="ECO:0000313" key="7">
    <source>
        <dbReference type="Proteomes" id="UP000229559"/>
    </source>
</evidence>